<dbReference type="GO" id="GO:0004331">
    <property type="term" value="F:fructose-2,6-bisphosphate 2-phosphatase activity"/>
    <property type="evidence" value="ECO:0007669"/>
    <property type="project" value="TreeGrafter"/>
</dbReference>
<feature type="binding site" evidence="2">
    <location>
        <position position="63"/>
    </location>
    <ligand>
        <name>substrate</name>
    </ligand>
</feature>
<dbReference type="Gene3D" id="3.40.50.1240">
    <property type="entry name" value="Phosphoglycerate mutase-like"/>
    <property type="match status" value="1"/>
</dbReference>
<dbReference type="GO" id="GO:0045820">
    <property type="term" value="P:negative regulation of glycolytic process"/>
    <property type="evidence" value="ECO:0007669"/>
    <property type="project" value="TreeGrafter"/>
</dbReference>
<dbReference type="GO" id="GO:0005829">
    <property type="term" value="C:cytosol"/>
    <property type="evidence" value="ECO:0007669"/>
    <property type="project" value="TreeGrafter"/>
</dbReference>
<dbReference type="InterPro" id="IPR051695">
    <property type="entry name" value="Phosphoglycerate_Mutase"/>
</dbReference>
<dbReference type="InterPro" id="IPR029033">
    <property type="entry name" value="His_PPase_superfam"/>
</dbReference>
<keyword evidence="1" id="KW-0378">Hydrolase</keyword>
<dbReference type="OrthoDB" id="9783269at2"/>
<dbReference type="RefSeq" id="WP_090843471.1">
    <property type="nucleotide sequence ID" value="NZ_FNIL01000009.1"/>
</dbReference>
<feature type="binding site" evidence="2">
    <location>
        <begin position="13"/>
        <end position="20"/>
    </location>
    <ligand>
        <name>substrate</name>
    </ligand>
</feature>
<dbReference type="SUPFAM" id="SSF53254">
    <property type="entry name" value="Phosphoglycerate mutase-like"/>
    <property type="match status" value="1"/>
</dbReference>
<name>A0A1H0HZ99_9BACI</name>
<evidence type="ECO:0000256" key="1">
    <source>
        <dbReference type="ARBA" id="ARBA00022801"/>
    </source>
</evidence>
<dbReference type="CDD" id="cd07067">
    <property type="entry name" value="HP_PGM_like"/>
    <property type="match status" value="1"/>
</dbReference>
<dbReference type="Proteomes" id="UP000198778">
    <property type="component" value="Unassembled WGS sequence"/>
</dbReference>
<dbReference type="PANTHER" id="PTHR46517">
    <property type="entry name" value="FRUCTOSE-2,6-BISPHOSPHATASE TIGAR"/>
    <property type="match status" value="1"/>
</dbReference>
<dbReference type="SMART" id="SM00855">
    <property type="entry name" value="PGAM"/>
    <property type="match status" value="1"/>
</dbReference>
<dbReference type="Pfam" id="PF00300">
    <property type="entry name" value="His_Phos_1"/>
    <property type="match status" value="1"/>
</dbReference>
<dbReference type="AlphaFoldDB" id="A0A1H0HZ99"/>
<reference evidence="4" key="1">
    <citation type="submission" date="2016-10" db="EMBL/GenBank/DDBJ databases">
        <authorList>
            <person name="Varghese N."/>
            <person name="Submissions S."/>
        </authorList>
    </citation>
    <scope>NUCLEOTIDE SEQUENCE [LARGE SCALE GENOMIC DNA]</scope>
    <source>
        <strain evidence="4">CGMCC 1.10369</strain>
    </source>
</reference>
<evidence type="ECO:0000313" key="4">
    <source>
        <dbReference type="Proteomes" id="UP000198778"/>
    </source>
</evidence>
<dbReference type="PANTHER" id="PTHR46517:SF1">
    <property type="entry name" value="FRUCTOSE-2,6-BISPHOSPHATASE TIGAR"/>
    <property type="match status" value="1"/>
</dbReference>
<dbReference type="STRING" id="745820.SAMN04488053_109107"/>
<protein>
    <submittedName>
        <fullName evidence="3">Alpha-ribazole phosphatase</fullName>
    </submittedName>
</protein>
<accession>A0A1H0HZ99</accession>
<gene>
    <name evidence="3" type="ORF">SAMN04488053_109107</name>
</gene>
<sequence length="204" mass="23583">MDTRQYLDFYLIRHGITKANQEKRYVGWTDVSLLQEEIGQLTHLKTVLENQPWLQVYTSDLKRCTETLSFLGIKGNKDSRLREANFGGWEMSTYDDLKEKIHYRNWLDCPFEVTPPGGESYMDFQKRVREWLEERLASVSSGAVLAVTHGGVIRQLLLELGAAASFWEAKVPHGKALIVRMVKYKEGWQCMSLSEVPSQENEHI</sequence>
<evidence type="ECO:0000313" key="3">
    <source>
        <dbReference type="EMBL" id="SDO24474.1"/>
    </source>
</evidence>
<dbReference type="InterPro" id="IPR013078">
    <property type="entry name" value="His_Pase_superF_clade-1"/>
</dbReference>
<keyword evidence="4" id="KW-1185">Reference proteome</keyword>
<dbReference type="GO" id="GO:0043456">
    <property type="term" value="P:regulation of pentose-phosphate shunt"/>
    <property type="evidence" value="ECO:0007669"/>
    <property type="project" value="TreeGrafter"/>
</dbReference>
<evidence type="ECO:0000256" key="2">
    <source>
        <dbReference type="PIRSR" id="PIRSR613078-2"/>
    </source>
</evidence>
<dbReference type="EMBL" id="FNIL01000009">
    <property type="protein sequence ID" value="SDO24474.1"/>
    <property type="molecule type" value="Genomic_DNA"/>
</dbReference>
<organism evidence="3 4">
    <name type="scientific">Alkalicoccus daliensis</name>
    <dbReference type="NCBI Taxonomy" id="745820"/>
    <lineage>
        <taxon>Bacteria</taxon>
        <taxon>Bacillati</taxon>
        <taxon>Bacillota</taxon>
        <taxon>Bacilli</taxon>
        <taxon>Bacillales</taxon>
        <taxon>Bacillaceae</taxon>
        <taxon>Alkalicoccus</taxon>
    </lineage>
</organism>
<proteinExistence type="predicted"/>